<dbReference type="EMBL" id="JAAVJD010000139">
    <property type="protein sequence ID" value="NJQ07207.1"/>
    <property type="molecule type" value="Genomic_DNA"/>
</dbReference>
<accession>A0A7X6D2X5</accession>
<proteinExistence type="predicted"/>
<dbReference type="AlphaFoldDB" id="A0A7X6D2X5"/>
<comment type="caution">
    <text evidence="2">The sequence shown here is derived from an EMBL/GenBank/DDBJ whole genome shotgun (WGS) entry which is preliminary data.</text>
</comment>
<keyword evidence="3" id="KW-1185">Reference proteome</keyword>
<dbReference type="Proteomes" id="UP000578686">
    <property type="component" value="Unassembled WGS sequence"/>
</dbReference>
<gene>
    <name evidence="2" type="ORF">HCN56_16845</name>
</gene>
<feature type="region of interest" description="Disordered" evidence="1">
    <location>
        <begin position="1"/>
        <end position="22"/>
    </location>
</feature>
<name>A0A7X6D2X5_9ACTN</name>
<reference evidence="2 3" key="1">
    <citation type="submission" date="2020-03" db="EMBL/GenBank/DDBJ databases">
        <title>Draft genome of Streptomyces sp. ventii, isolated from the Axial Seamount in the Pacific Ocean, and resequencing of the two type strains Streptomyces lonarensis strain NCL 716 and Streptomyces bohaiensis strain 11A07.</title>
        <authorList>
            <person name="Loughran R.M."/>
            <person name="Pfannmuller K.M."/>
            <person name="Wasson B.J."/>
            <person name="Deadmond M.C."/>
            <person name="Paddock B.E."/>
            <person name="Koyack M.J."/>
            <person name="Gallegos D.A."/>
            <person name="Mitchell E.A."/>
            <person name="Ushijima B."/>
            <person name="Saw J.H."/>
            <person name="Mcphail K.L."/>
            <person name="Videau P."/>
        </authorList>
    </citation>
    <scope>NUCLEOTIDE SEQUENCE [LARGE SCALE GENOMIC DNA]</scope>
    <source>
        <strain evidence="2 3">NCL716</strain>
    </source>
</reference>
<evidence type="ECO:0000313" key="3">
    <source>
        <dbReference type="Proteomes" id="UP000578686"/>
    </source>
</evidence>
<sequence>MTTGDEPDGAGTPDGRGAAPDRPVVVVTADAVDATARPHGALLLHHRRAPWSVAACVPVADADVGEVAAAVRAAALRPVRVAVGRVQPGLDMWRPHGPARASLGIHEYVTSRPATRAAYYRSQYAASAPAMRELWAAGRVQRFVGVEVCEDLEPTAHGGWDVLHVTSLTLGPLPRMLFWSRRFDTHARAAGYAGGVRELRAQWERQREKQQGRSRVRIVGQE</sequence>
<evidence type="ECO:0000313" key="2">
    <source>
        <dbReference type="EMBL" id="NJQ07207.1"/>
    </source>
</evidence>
<dbReference type="RefSeq" id="WP_167972015.1">
    <property type="nucleotide sequence ID" value="NZ_BHZG01000074.1"/>
</dbReference>
<evidence type="ECO:0000256" key="1">
    <source>
        <dbReference type="SAM" id="MobiDB-lite"/>
    </source>
</evidence>
<organism evidence="2 3">
    <name type="scientific">Streptomyces lonarensis</name>
    <dbReference type="NCBI Taxonomy" id="700599"/>
    <lineage>
        <taxon>Bacteria</taxon>
        <taxon>Bacillati</taxon>
        <taxon>Actinomycetota</taxon>
        <taxon>Actinomycetes</taxon>
        <taxon>Kitasatosporales</taxon>
        <taxon>Streptomycetaceae</taxon>
        <taxon>Streptomyces</taxon>
    </lineage>
</organism>
<protein>
    <submittedName>
        <fullName evidence="2">Uncharacterized protein</fullName>
    </submittedName>
</protein>